<accession>A0ABN9JTL9</accession>
<evidence type="ECO:0000313" key="1">
    <source>
        <dbReference type="EMBL" id="CAJ0819043.1"/>
    </source>
</evidence>
<organism evidence="1 2">
    <name type="scientific">Ralstonia flaminis</name>
    <dbReference type="NCBI Taxonomy" id="3058597"/>
    <lineage>
        <taxon>Bacteria</taxon>
        <taxon>Pseudomonadati</taxon>
        <taxon>Pseudomonadota</taxon>
        <taxon>Betaproteobacteria</taxon>
        <taxon>Burkholderiales</taxon>
        <taxon>Burkholderiaceae</taxon>
        <taxon>Ralstonia</taxon>
    </lineage>
</organism>
<proteinExistence type="predicted"/>
<dbReference type="EMBL" id="CATZLL010000013">
    <property type="protein sequence ID" value="CAJ0819043.1"/>
    <property type="molecule type" value="Genomic_DNA"/>
</dbReference>
<evidence type="ECO:0000313" key="2">
    <source>
        <dbReference type="Proteomes" id="UP001189757"/>
    </source>
</evidence>
<reference evidence="1 2" key="1">
    <citation type="submission" date="2023-07" db="EMBL/GenBank/DDBJ databases">
        <authorList>
            <person name="Peeters C."/>
        </authorList>
    </citation>
    <scope>NUCLEOTIDE SEQUENCE [LARGE SCALE GENOMIC DNA]</scope>
    <source>
        <strain evidence="1 2">LMG 18101</strain>
    </source>
</reference>
<gene>
    <name evidence="1" type="ORF">LMG18101_03815</name>
</gene>
<sequence>MTAASQPGTTRETMPGYRTLASLTVRHPYFAPGRPDALHLRAEPAAAALMARFDLHLRGDARHAVMLAPERQLAGLWSERDAWLTDGLVLALHSSDPQWACYTDVRMLAAGGTFRPSPEQVGQLRQDAASEAGGRAGVLARLQLPLAPSGCDSLAAWIGATAESWTLELPVRATTWKYLLLGDWADDVRLVDLGDAVAFGEPARETLPDGREAITIRSLAPIALQERPPHRFQLRRGTGNAERVLMTRMPMAAPDGLRREVVDGAPCDVSEIFVSR</sequence>
<name>A0ABN9JTL9_9RALS</name>
<comment type="caution">
    <text evidence="1">The sequence shown here is derived from an EMBL/GenBank/DDBJ whole genome shotgun (WGS) entry which is preliminary data.</text>
</comment>
<dbReference type="RefSeq" id="WP_316682002.1">
    <property type="nucleotide sequence ID" value="NZ_CATZLL010000013.1"/>
</dbReference>
<dbReference type="Proteomes" id="UP001189757">
    <property type="component" value="Unassembled WGS sequence"/>
</dbReference>
<keyword evidence="2" id="KW-1185">Reference proteome</keyword>
<protein>
    <submittedName>
        <fullName evidence="1">Uncharacterized protein</fullName>
    </submittedName>
</protein>